<comment type="caution">
    <text evidence="1">The sequence shown here is derived from an EMBL/GenBank/DDBJ whole genome shotgun (WGS) entry which is preliminary data.</text>
</comment>
<dbReference type="EMBL" id="SGPK01000601">
    <property type="protein sequence ID" value="THH01192.1"/>
    <property type="molecule type" value="Genomic_DNA"/>
</dbReference>
<proteinExistence type="predicted"/>
<dbReference type="SUPFAM" id="SSF52047">
    <property type="entry name" value="RNI-like"/>
    <property type="match status" value="1"/>
</dbReference>
<accession>A0A4S4KRC5</accession>
<organism evidence="1 2">
    <name type="scientific">Phellinidium pouzarii</name>
    <dbReference type="NCBI Taxonomy" id="167371"/>
    <lineage>
        <taxon>Eukaryota</taxon>
        <taxon>Fungi</taxon>
        <taxon>Dikarya</taxon>
        <taxon>Basidiomycota</taxon>
        <taxon>Agaricomycotina</taxon>
        <taxon>Agaricomycetes</taxon>
        <taxon>Hymenochaetales</taxon>
        <taxon>Hymenochaetaceae</taxon>
        <taxon>Phellinidium</taxon>
    </lineage>
</organism>
<keyword evidence="2" id="KW-1185">Reference proteome</keyword>
<evidence type="ECO:0008006" key="3">
    <source>
        <dbReference type="Google" id="ProtNLM"/>
    </source>
</evidence>
<evidence type="ECO:0000313" key="2">
    <source>
        <dbReference type="Proteomes" id="UP000308199"/>
    </source>
</evidence>
<name>A0A4S4KRC5_9AGAM</name>
<dbReference type="OrthoDB" id="3171058at2759"/>
<gene>
    <name evidence="1" type="ORF">EW145_g6960</name>
</gene>
<evidence type="ECO:0000313" key="1">
    <source>
        <dbReference type="EMBL" id="THH01192.1"/>
    </source>
</evidence>
<protein>
    <recommendedName>
        <fullName evidence="3">F-box domain-containing protein</fullName>
    </recommendedName>
</protein>
<sequence length="353" mass="39483">MDIPFFSSPTSLPTKAASILAPDPFVTQACAKLPTELWKEIFIHATEVEGGYDTSYMSPFEFSDIVDGYNVFLKQLSVNHRTKQTLCLVSKRWRAIAQELIFEYLFLQDTYDWTKLADGLEESKRIDVEHGGHGAGWYVKRLEVSTMSWNEALGSAAARVIRCCPNLRVVTVGAFEEYGGVPAELVRAVFETCPRNLRSLDWTCDLGPAQTALMLSLLPRAEQLHALFLCVQHDISNSIIKRLEGLKQKRLPHMHTLEVLSPDNDPSVVLTLMASWELPALRQLVLCGQTDLDDARTFFAAHGPKLQTLEFDYAGEPEEPVGSDPPDRGPGMLFARCPNLKEVVLHAHWAATQ</sequence>
<feature type="non-terminal residue" evidence="1">
    <location>
        <position position="353"/>
    </location>
</feature>
<dbReference type="AlphaFoldDB" id="A0A4S4KRC5"/>
<dbReference type="Proteomes" id="UP000308199">
    <property type="component" value="Unassembled WGS sequence"/>
</dbReference>
<reference evidence="1 2" key="1">
    <citation type="submission" date="2019-02" db="EMBL/GenBank/DDBJ databases">
        <title>Genome sequencing of the rare red list fungi Phellinidium pouzarii.</title>
        <authorList>
            <person name="Buettner E."/>
            <person name="Kellner H."/>
        </authorList>
    </citation>
    <scope>NUCLEOTIDE SEQUENCE [LARGE SCALE GENOMIC DNA]</scope>
    <source>
        <strain evidence="1 2">DSM 108285</strain>
    </source>
</reference>
<dbReference type="Gene3D" id="3.80.10.10">
    <property type="entry name" value="Ribonuclease Inhibitor"/>
    <property type="match status" value="1"/>
</dbReference>
<dbReference type="InterPro" id="IPR032675">
    <property type="entry name" value="LRR_dom_sf"/>
</dbReference>